<dbReference type="InterPro" id="IPR050131">
    <property type="entry name" value="Peptidase_S8_subtilisin-like"/>
</dbReference>
<keyword evidence="5 16" id="KW-0645">Protease</keyword>
<dbReference type="InterPro" id="IPR023827">
    <property type="entry name" value="Peptidase_S8_Asp-AS"/>
</dbReference>
<keyword evidence="9" id="KW-0843">Virulence</keyword>
<dbReference type="PROSITE" id="PS00136">
    <property type="entry name" value="SUBTILASE_ASP"/>
    <property type="match status" value="1"/>
</dbReference>
<feature type="signal peptide" evidence="13">
    <location>
        <begin position="1"/>
        <end position="22"/>
    </location>
</feature>
<name>A0A0B4VLG1_9EURO</name>
<evidence type="ECO:0000256" key="12">
    <source>
        <dbReference type="PROSITE-ProRule" id="PRU01240"/>
    </source>
</evidence>
<dbReference type="PANTHER" id="PTHR43806">
    <property type="entry name" value="PEPTIDASE S8"/>
    <property type="match status" value="1"/>
</dbReference>
<accession>A0A0B4VLG1</accession>
<dbReference type="Pfam" id="PF05922">
    <property type="entry name" value="Inhibitor_I9"/>
    <property type="match status" value="1"/>
</dbReference>
<dbReference type="AlphaFoldDB" id="A0A0B4VLG1"/>
<proteinExistence type="evidence at transcript level"/>
<dbReference type="GO" id="GO:0005576">
    <property type="term" value="C:extracellular region"/>
    <property type="evidence" value="ECO:0007669"/>
    <property type="project" value="UniProtKB-SubCell"/>
</dbReference>
<dbReference type="GO" id="GO:0004252">
    <property type="term" value="F:serine-type endopeptidase activity"/>
    <property type="evidence" value="ECO:0007669"/>
    <property type="project" value="InterPro"/>
</dbReference>
<feature type="chain" id="PRO_5002096547" evidence="13">
    <location>
        <begin position="23"/>
        <end position="369"/>
    </location>
</feature>
<evidence type="ECO:0000256" key="8">
    <source>
        <dbReference type="ARBA" id="ARBA00022825"/>
    </source>
</evidence>
<evidence type="ECO:0000256" key="9">
    <source>
        <dbReference type="ARBA" id="ARBA00023026"/>
    </source>
</evidence>
<evidence type="ECO:0000256" key="10">
    <source>
        <dbReference type="ARBA" id="ARBA00023145"/>
    </source>
</evidence>
<sequence length="369" mass="38682">MKIAERAFLIAVGLALFGAAWAVDIIPASVGTETITDTYVVVMKDEVLAAQFDSHKKWIGSLMHQRPLNSKDGEKKRGLRNTFNVAGLRGYSGTFDKETIQEIARSPDVKHIEQDAVVNALGLISQPNAGWHLSRISHRVLPTVPEYVYEERAGKDVHVYVLDTGIDGTNMGLRGRVIQGINTSPNGNSDVSGHGTSIAEIIGGTVHGVAKKALMVSVKILGDTGSGSISGIIQGLDWSIKDVEKRNIVGKAVMNMSFGGSFSAALNQATEKAINSGIFVAASVGASNRDASSESPVSASGVCAVAASTMADAPASFGSYGPIGVAAFAIDMGVSSDKVCDTIKRLALPSIQNPRPGTTNLLLYNGSGR</sequence>
<evidence type="ECO:0000256" key="11">
    <source>
        <dbReference type="ARBA" id="ARBA00023180"/>
    </source>
</evidence>
<dbReference type="CDD" id="cd04077">
    <property type="entry name" value="Peptidases_S8_PCSK9_ProteinaseK_like"/>
    <property type="match status" value="1"/>
</dbReference>
<evidence type="ECO:0000256" key="3">
    <source>
        <dbReference type="ARBA" id="ARBA00011073"/>
    </source>
</evidence>
<evidence type="ECO:0000256" key="6">
    <source>
        <dbReference type="ARBA" id="ARBA00022729"/>
    </source>
</evidence>
<dbReference type="Gene3D" id="3.40.50.200">
    <property type="entry name" value="Peptidase S8/S53 domain"/>
    <property type="match status" value="1"/>
</dbReference>
<evidence type="ECO:0000259" key="15">
    <source>
        <dbReference type="Pfam" id="PF05922"/>
    </source>
</evidence>
<evidence type="ECO:0000256" key="13">
    <source>
        <dbReference type="SAM" id="SignalP"/>
    </source>
</evidence>
<comment type="similarity">
    <text evidence="3 12">Belongs to the peptidase S8 family.</text>
</comment>
<dbReference type="InterPro" id="IPR037045">
    <property type="entry name" value="S8pro/Inhibitor_I9_sf"/>
</dbReference>
<evidence type="ECO:0000256" key="7">
    <source>
        <dbReference type="ARBA" id="ARBA00022801"/>
    </source>
</evidence>
<dbReference type="Gene3D" id="3.30.70.80">
    <property type="entry name" value="Peptidase S8 propeptide/proteinase inhibitor I9"/>
    <property type="match status" value="1"/>
</dbReference>
<comment type="function">
    <text evidence="1">Secreted subtilisin-like serine protease with keratinolytic activity that contributes to pathogenicity.</text>
</comment>
<comment type="caution">
    <text evidence="12">Lacks conserved residue(s) required for the propagation of feature annotation.</text>
</comment>
<dbReference type="InterPro" id="IPR000209">
    <property type="entry name" value="Peptidase_S8/S53_dom"/>
</dbReference>
<evidence type="ECO:0000256" key="2">
    <source>
        <dbReference type="ARBA" id="ARBA00004613"/>
    </source>
</evidence>
<feature type="domain" description="Peptidase S8/S53" evidence="14">
    <location>
        <begin position="154"/>
        <end position="322"/>
    </location>
</feature>
<dbReference type="InterPro" id="IPR010259">
    <property type="entry name" value="S8pro/Inhibitor_I9"/>
</dbReference>
<keyword evidence="11" id="KW-0325">Glycoprotein</keyword>
<dbReference type="EMBL" id="KP290866">
    <property type="protein sequence ID" value="AJD23193.1"/>
    <property type="molecule type" value="mRNA"/>
</dbReference>
<keyword evidence="6 13" id="KW-0732">Signal</keyword>
<reference evidence="16" key="1">
    <citation type="journal article" date="2015" name="Appl. Microbiol. Biotechnol.">
        <title>Genome and secretome analyses provide insights into keratin decomposition by novel proteases from the non-pathogenic fungus Onygena corvina.</title>
        <authorList>
            <person name="Huang Y."/>
            <person name="Busk P.K."/>
            <person name="Herbst F.A."/>
            <person name="Lange L."/>
        </authorList>
    </citation>
    <scope>NUCLEOTIDE SEQUENCE</scope>
    <source>
        <strain evidence="16">CBS 281.48</strain>
    </source>
</reference>
<keyword evidence="7" id="KW-0378">Hydrolase</keyword>
<dbReference type="SUPFAM" id="SSF52743">
    <property type="entry name" value="Subtilisin-like"/>
    <property type="match status" value="1"/>
</dbReference>
<protein>
    <submittedName>
        <fullName evidence="16">Alkaline serine protease</fullName>
    </submittedName>
</protein>
<dbReference type="PANTHER" id="PTHR43806:SF11">
    <property type="entry name" value="CEREVISIN-RELATED"/>
    <property type="match status" value="1"/>
</dbReference>
<feature type="domain" description="Inhibitor I9" evidence="15">
    <location>
        <begin position="38"/>
        <end position="118"/>
    </location>
</feature>
<evidence type="ECO:0000256" key="5">
    <source>
        <dbReference type="ARBA" id="ARBA00022670"/>
    </source>
</evidence>
<dbReference type="InterPro" id="IPR034193">
    <property type="entry name" value="PCSK9_ProteinaseK-like"/>
</dbReference>
<dbReference type="Pfam" id="PF00082">
    <property type="entry name" value="Peptidase_S8"/>
    <property type="match status" value="1"/>
</dbReference>
<keyword evidence="10" id="KW-0865">Zymogen</keyword>
<evidence type="ECO:0000256" key="1">
    <source>
        <dbReference type="ARBA" id="ARBA00002101"/>
    </source>
</evidence>
<evidence type="ECO:0000259" key="14">
    <source>
        <dbReference type="Pfam" id="PF00082"/>
    </source>
</evidence>
<dbReference type="InterPro" id="IPR036852">
    <property type="entry name" value="Peptidase_S8/S53_dom_sf"/>
</dbReference>
<keyword evidence="4" id="KW-0964">Secreted</keyword>
<organism evidence="16">
    <name type="scientific">Onygena corvina</name>
    <dbReference type="NCBI Taxonomy" id="180788"/>
    <lineage>
        <taxon>Eukaryota</taxon>
        <taxon>Fungi</taxon>
        <taxon>Dikarya</taxon>
        <taxon>Ascomycota</taxon>
        <taxon>Pezizomycotina</taxon>
        <taxon>Eurotiomycetes</taxon>
        <taxon>Eurotiomycetidae</taxon>
        <taxon>Onygenales</taxon>
        <taxon>Onygenaceae</taxon>
        <taxon>Onygena</taxon>
    </lineage>
</organism>
<dbReference type="SUPFAM" id="SSF54897">
    <property type="entry name" value="Protease propeptides/inhibitors"/>
    <property type="match status" value="1"/>
</dbReference>
<dbReference type="SMR" id="A0A0B4VLG1"/>
<dbReference type="PROSITE" id="PS51892">
    <property type="entry name" value="SUBTILASE"/>
    <property type="match status" value="1"/>
</dbReference>
<dbReference type="GO" id="GO:0006508">
    <property type="term" value="P:proteolysis"/>
    <property type="evidence" value="ECO:0007669"/>
    <property type="project" value="UniProtKB-KW"/>
</dbReference>
<comment type="subcellular location">
    <subcellularLocation>
        <location evidence="2">Secreted</location>
    </subcellularLocation>
</comment>
<keyword evidence="8" id="KW-0720">Serine protease</keyword>
<evidence type="ECO:0000256" key="4">
    <source>
        <dbReference type="ARBA" id="ARBA00022525"/>
    </source>
</evidence>
<evidence type="ECO:0000313" key="16">
    <source>
        <dbReference type="EMBL" id="AJD23193.1"/>
    </source>
</evidence>